<gene>
    <name evidence="1" type="ORF">RFULGI_LOCUS9982</name>
</gene>
<reference evidence="1" key="1">
    <citation type="submission" date="2021-06" db="EMBL/GenBank/DDBJ databases">
        <authorList>
            <person name="Kallberg Y."/>
            <person name="Tangrot J."/>
            <person name="Rosling A."/>
        </authorList>
    </citation>
    <scope>NUCLEOTIDE SEQUENCE</scope>
    <source>
        <strain evidence="1">IN212</strain>
    </source>
</reference>
<dbReference type="SUPFAM" id="SSF51101">
    <property type="entry name" value="Mannose-binding lectins"/>
    <property type="match status" value="1"/>
</dbReference>
<dbReference type="Gene3D" id="2.100.10.30">
    <property type="entry name" value="Jacalin-like lectin domain"/>
    <property type="match status" value="1"/>
</dbReference>
<proteinExistence type="predicted"/>
<evidence type="ECO:0000313" key="1">
    <source>
        <dbReference type="EMBL" id="CAG8690585.1"/>
    </source>
</evidence>
<name>A0A9N9HM32_9GLOM</name>
<dbReference type="InterPro" id="IPR036404">
    <property type="entry name" value="Jacalin-like_lectin_dom_sf"/>
</dbReference>
<dbReference type="EMBL" id="CAJVPZ010018835">
    <property type="protein sequence ID" value="CAG8690585.1"/>
    <property type="molecule type" value="Genomic_DNA"/>
</dbReference>
<feature type="non-terminal residue" evidence="1">
    <location>
        <position position="1"/>
    </location>
</feature>
<accession>A0A9N9HM32</accession>
<dbReference type="Proteomes" id="UP000789396">
    <property type="component" value="Unassembled WGS sequence"/>
</dbReference>
<sequence length="420" mass="48428">MSTLENGENSKDMSWDIRIKEFIDVVSKDTSQPNELIAALITKYFPENEIDVFTQILERSQAILKHNEVKKELDQIMVEEIKQNLVGYRDATSTKQSEYLTNLIKLCDTFYKNLTSENKDNINLITVAITYSLMHLAILKEKSTYHKELFNSYESDLRQKVKGYKKYFLEIYSKWETWRNDYLEVNIPNEVKDNFLSKSIIYVNAEIHQSLKYIEMCNRVKLRYINEAKAEFMKMYLYTFALDKFLPKNSNAPTVAPNKKIGTIVYGIYGKDTFPDGNHGDHSELHQMTNDDCDVITGMNIHAGDVLDCLKVKYKNKIVTSVGNEKGGNAYTIRGLDEKHNYVIGVDVYFRDYISEFVVSGIQFFMSDGKETDIFGSKTNYKIKCGPIGYNNDFKLVGIQMAVSNSNLYVGSFRGIKFSD</sequence>
<protein>
    <submittedName>
        <fullName evidence="1">6273_t:CDS:1</fullName>
    </submittedName>
</protein>
<comment type="caution">
    <text evidence="1">The sequence shown here is derived from an EMBL/GenBank/DDBJ whole genome shotgun (WGS) entry which is preliminary data.</text>
</comment>
<evidence type="ECO:0000313" key="2">
    <source>
        <dbReference type="Proteomes" id="UP000789396"/>
    </source>
</evidence>
<dbReference type="OrthoDB" id="2391941at2759"/>
<keyword evidence="2" id="KW-1185">Reference proteome</keyword>
<dbReference type="AlphaFoldDB" id="A0A9N9HM32"/>
<organism evidence="1 2">
    <name type="scientific">Racocetra fulgida</name>
    <dbReference type="NCBI Taxonomy" id="60492"/>
    <lineage>
        <taxon>Eukaryota</taxon>
        <taxon>Fungi</taxon>
        <taxon>Fungi incertae sedis</taxon>
        <taxon>Mucoromycota</taxon>
        <taxon>Glomeromycotina</taxon>
        <taxon>Glomeromycetes</taxon>
        <taxon>Diversisporales</taxon>
        <taxon>Gigasporaceae</taxon>
        <taxon>Racocetra</taxon>
    </lineage>
</organism>